<dbReference type="NCBIfam" id="NF004730">
    <property type="entry name" value="PRK06074.1-1"/>
    <property type="match status" value="1"/>
</dbReference>
<dbReference type="InterPro" id="IPR010218">
    <property type="entry name" value="NADH_DH_suC"/>
</dbReference>
<keyword evidence="8" id="KW-1185">Reference proteome</keyword>
<dbReference type="HOGENOM" id="CLU_042628_2_1_6"/>
<dbReference type="NCBIfam" id="TIGR01961">
    <property type="entry name" value="NuoC_fam"/>
    <property type="match status" value="1"/>
</dbReference>
<dbReference type="AlphaFoldDB" id="D5C2P3"/>
<keyword evidence="3" id="KW-0830">Ubiquinone</keyword>
<evidence type="ECO:0000256" key="4">
    <source>
        <dbReference type="RuleBase" id="RU003456"/>
    </source>
</evidence>
<dbReference type="EMBL" id="CP001798">
    <property type="protein sequence ID" value="ADE16718.1"/>
    <property type="molecule type" value="Genomic_DNA"/>
</dbReference>
<dbReference type="KEGG" id="nhl:Nhal_3698"/>
<sequence length="231" mass="27058">MATGVMELQERVERRFEGEISSCRLDRGELTVQVPRESYFAVCKALRDEEDFAFEQLIDLCGVDYLEYGVGDWETRKATTQGFSRAVERRQHQEHVWGGLRFAVITHLLSIRHNWRLRVRTFVEEEVPVAPSVTELWASANWFEREAFDLFGILFDGHPDLRRILTDYGFIGHPFRKDFPLSGNVEMRYDLEQQRVIYEPVSIEPRVLVPRVIRDDHRYQVKASEGEGEHG</sequence>
<dbReference type="HAMAP" id="MF_01357">
    <property type="entry name" value="NDH1_NuoC"/>
    <property type="match status" value="1"/>
</dbReference>
<feature type="domain" description="NADH:ubiquinone oxidoreductase 30kDa subunit" evidence="6">
    <location>
        <begin position="32"/>
        <end position="184"/>
    </location>
</feature>
<keyword evidence="7" id="KW-0560">Oxidoreductase</keyword>
<dbReference type="RefSeq" id="WP_013034567.1">
    <property type="nucleotide sequence ID" value="NC_013960.1"/>
</dbReference>
<dbReference type="GO" id="GO:0008137">
    <property type="term" value="F:NADH dehydrogenase (ubiquinone) activity"/>
    <property type="evidence" value="ECO:0007669"/>
    <property type="project" value="InterPro"/>
</dbReference>
<dbReference type="GO" id="GO:0005886">
    <property type="term" value="C:plasma membrane"/>
    <property type="evidence" value="ECO:0007669"/>
    <property type="project" value="UniProtKB-SubCell"/>
</dbReference>
<reference evidence="8" key="1">
    <citation type="submission" date="2010-04" db="EMBL/GenBank/DDBJ databases">
        <title>Complete genome sequence of Nitrosococcus halophilus Nc4, a salt-adapted, aerobic obligate ammonia-oxidizing sulfur purple bacterium.</title>
        <authorList>
            <consortium name="US DOE Joint Genome Institute"/>
            <person name="Campbell M.A."/>
            <person name="Malfatti S.A."/>
            <person name="Chain P.S.G."/>
            <person name="Heidelberg J.F."/>
            <person name="Ward B.B."/>
            <person name="Klotz M.G."/>
        </authorList>
    </citation>
    <scope>NUCLEOTIDE SEQUENCE [LARGE SCALE GENOMIC DNA]</scope>
    <source>
        <strain evidence="8">Nc4</strain>
    </source>
</reference>
<dbReference type="eggNOG" id="COG0852">
    <property type="taxonomic scope" value="Bacteria"/>
</dbReference>
<dbReference type="EC" id="7.1.1.-" evidence="3"/>
<dbReference type="Gene3D" id="3.30.460.80">
    <property type="entry name" value="NADH:ubiquinone oxidoreductase, 30kDa subunit"/>
    <property type="match status" value="1"/>
</dbReference>
<keyword evidence="2 3" id="KW-0813">Transport</keyword>
<dbReference type="InterPro" id="IPR037232">
    <property type="entry name" value="NADH_quin_OxRdtase_su_C/D-like"/>
</dbReference>
<dbReference type="OrthoDB" id="9803286at2"/>
<dbReference type="PANTHER" id="PTHR10884">
    <property type="entry name" value="NADH DEHYDROGENASE UBIQUINONE IRON-SULFUR PROTEIN 3"/>
    <property type="match status" value="1"/>
</dbReference>
<keyword evidence="3 5" id="KW-0874">Quinone</keyword>
<dbReference type="Pfam" id="PF00329">
    <property type="entry name" value="Complex1_30kDa"/>
    <property type="match status" value="1"/>
</dbReference>
<evidence type="ECO:0000256" key="2">
    <source>
        <dbReference type="ARBA" id="ARBA00022448"/>
    </source>
</evidence>
<gene>
    <name evidence="3" type="primary">nuoC</name>
    <name evidence="7" type="ordered locus">Nhal_3698</name>
</gene>
<comment type="similarity">
    <text evidence="1 3 4">Belongs to the complex I 30 kDa subunit family.</text>
</comment>
<comment type="function">
    <text evidence="3">NDH-1 shuttles electrons from NADH, via FMN and iron-sulfur (Fe-S) centers, to quinones in the respiratory chain. The immediate electron acceptor for the enzyme in this species is believed to be ubiquinone. Couples the redox reaction to proton translocation (for every two electrons transferred, four hydrogen ions are translocated across the cytoplasmic membrane), and thus conserves the redox energy in a proton gradient.</text>
</comment>
<evidence type="ECO:0000313" key="7">
    <source>
        <dbReference type="EMBL" id="ADE16718.1"/>
    </source>
</evidence>
<dbReference type="InterPro" id="IPR020396">
    <property type="entry name" value="NADH_UbQ_OxRdtase_CS"/>
</dbReference>
<comment type="catalytic activity">
    <reaction evidence="3 5">
        <text>a quinone + NADH + 5 H(+)(in) = a quinol + NAD(+) + 4 H(+)(out)</text>
        <dbReference type="Rhea" id="RHEA:57888"/>
        <dbReference type="ChEBI" id="CHEBI:15378"/>
        <dbReference type="ChEBI" id="CHEBI:24646"/>
        <dbReference type="ChEBI" id="CHEBI:57540"/>
        <dbReference type="ChEBI" id="CHEBI:57945"/>
        <dbReference type="ChEBI" id="CHEBI:132124"/>
    </reaction>
</comment>
<accession>D5C2P3</accession>
<keyword evidence="3" id="KW-0997">Cell inner membrane</keyword>
<name>D5C2P3_NITHN</name>
<proteinExistence type="inferred from homology"/>
<comment type="subunit">
    <text evidence="3">NDH-1 is composed of 14 different subunits. Subunits NuoB, C, D, E, F, and G constitute the peripheral sector of the complex.</text>
</comment>
<evidence type="ECO:0000256" key="3">
    <source>
        <dbReference type="HAMAP-Rule" id="MF_01357"/>
    </source>
</evidence>
<keyword evidence="3" id="KW-0472">Membrane</keyword>
<dbReference type="GO" id="GO:0050136">
    <property type="term" value="F:NADH dehydrogenase (quinone) (non-electrogenic) activity"/>
    <property type="evidence" value="ECO:0007669"/>
    <property type="project" value="UniProtKB-UniRule"/>
</dbReference>
<dbReference type="SUPFAM" id="SSF143243">
    <property type="entry name" value="Nqo5-like"/>
    <property type="match status" value="1"/>
</dbReference>
<dbReference type="Proteomes" id="UP000001844">
    <property type="component" value="Chromosome"/>
</dbReference>
<comment type="subcellular location">
    <subcellularLocation>
        <location evidence="3">Cell inner membrane</location>
        <topology evidence="3">Peripheral membrane protein</topology>
        <orientation evidence="3">Cytoplasmic side</orientation>
    </subcellularLocation>
</comment>
<protein>
    <recommendedName>
        <fullName evidence="3">NADH-quinone oxidoreductase subunit C</fullName>
        <ecNumber evidence="3">7.1.1.-</ecNumber>
    </recommendedName>
    <alternativeName>
        <fullName evidence="3">NADH dehydrogenase I subunit C</fullName>
    </alternativeName>
    <alternativeName>
        <fullName evidence="3">NDH-1 subunit C</fullName>
    </alternativeName>
</protein>
<keyword evidence="3 4" id="KW-0520">NAD</keyword>
<dbReference type="PANTHER" id="PTHR10884:SF14">
    <property type="entry name" value="NADH DEHYDROGENASE [UBIQUINONE] IRON-SULFUR PROTEIN 3, MITOCHONDRIAL"/>
    <property type="match status" value="1"/>
</dbReference>
<dbReference type="InterPro" id="IPR001268">
    <property type="entry name" value="NADH_UbQ_OxRdtase_30kDa_su"/>
</dbReference>
<keyword evidence="3 4" id="KW-1278">Translocase</keyword>
<evidence type="ECO:0000313" key="8">
    <source>
        <dbReference type="Proteomes" id="UP000001844"/>
    </source>
</evidence>
<evidence type="ECO:0000259" key="6">
    <source>
        <dbReference type="Pfam" id="PF00329"/>
    </source>
</evidence>
<organism evidence="7 8">
    <name type="scientific">Nitrosococcus halophilus (strain Nc4)</name>
    <dbReference type="NCBI Taxonomy" id="472759"/>
    <lineage>
        <taxon>Bacteria</taxon>
        <taxon>Pseudomonadati</taxon>
        <taxon>Pseudomonadota</taxon>
        <taxon>Gammaproteobacteria</taxon>
        <taxon>Chromatiales</taxon>
        <taxon>Chromatiaceae</taxon>
        <taxon>Nitrosococcus</taxon>
    </lineage>
</organism>
<evidence type="ECO:0000256" key="5">
    <source>
        <dbReference type="RuleBase" id="RU003582"/>
    </source>
</evidence>
<dbReference type="STRING" id="472759.Nhal_3698"/>
<dbReference type="GO" id="GO:0048038">
    <property type="term" value="F:quinone binding"/>
    <property type="evidence" value="ECO:0007669"/>
    <property type="project" value="UniProtKB-KW"/>
</dbReference>
<evidence type="ECO:0000256" key="1">
    <source>
        <dbReference type="ARBA" id="ARBA00007569"/>
    </source>
</evidence>
<keyword evidence="3" id="KW-1003">Cell membrane</keyword>
<dbReference type="PROSITE" id="PS00542">
    <property type="entry name" value="COMPLEX1_30K"/>
    <property type="match status" value="1"/>
</dbReference>